<accession>A0A4Y2HIK0</accession>
<keyword evidence="3" id="KW-1185">Reference proteome</keyword>
<organism evidence="2 3">
    <name type="scientific">Araneus ventricosus</name>
    <name type="common">Orbweaver spider</name>
    <name type="synonym">Epeira ventricosa</name>
    <dbReference type="NCBI Taxonomy" id="182803"/>
    <lineage>
        <taxon>Eukaryota</taxon>
        <taxon>Metazoa</taxon>
        <taxon>Ecdysozoa</taxon>
        <taxon>Arthropoda</taxon>
        <taxon>Chelicerata</taxon>
        <taxon>Arachnida</taxon>
        <taxon>Araneae</taxon>
        <taxon>Araneomorphae</taxon>
        <taxon>Entelegynae</taxon>
        <taxon>Araneoidea</taxon>
        <taxon>Araneidae</taxon>
        <taxon>Araneus</taxon>
    </lineage>
</organism>
<protein>
    <submittedName>
        <fullName evidence="2">Uncharacterized protein</fullName>
    </submittedName>
</protein>
<evidence type="ECO:0000256" key="1">
    <source>
        <dbReference type="SAM" id="MobiDB-lite"/>
    </source>
</evidence>
<gene>
    <name evidence="2" type="ORF">AVEN_86726_1</name>
</gene>
<comment type="caution">
    <text evidence="2">The sequence shown here is derived from an EMBL/GenBank/DDBJ whole genome shotgun (WGS) entry which is preliminary data.</text>
</comment>
<name>A0A4Y2HIK0_ARAVE</name>
<dbReference type="Proteomes" id="UP000499080">
    <property type="component" value="Unassembled WGS sequence"/>
</dbReference>
<sequence length="102" mass="12103">MIIQRHSRSPHHHQRIRSRNRSRRRYNLQGKLCFFHFRFGKKCLPEKYVQPCSWSDPGNPLQQQTPRRVLLQMSYLAENPVYLSGAEKQAANPLWTVVQACQ</sequence>
<dbReference type="EMBL" id="BGPR01001958">
    <property type="protein sequence ID" value="GBM65079.1"/>
    <property type="molecule type" value="Genomic_DNA"/>
</dbReference>
<evidence type="ECO:0000313" key="3">
    <source>
        <dbReference type="Proteomes" id="UP000499080"/>
    </source>
</evidence>
<evidence type="ECO:0000313" key="2">
    <source>
        <dbReference type="EMBL" id="GBM65079.1"/>
    </source>
</evidence>
<feature type="region of interest" description="Disordered" evidence="1">
    <location>
        <begin position="1"/>
        <end position="21"/>
    </location>
</feature>
<proteinExistence type="predicted"/>
<reference evidence="2 3" key="1">
    <citation type="journal article" date="2019" name="Sci. Rep.">
        <title>Orb-weaving spider Araneus ventricosus genome elucidates the spidroin gene catalogue.</title>
        <authorList>
            <person name="Kono N."/>
            <person name="Nakamura H."/>
            <person name="Ohtoshi R."/>
            <person name="Moran D.A.P."/>
            <person name="Shinohara A."/>
            <person name="Yoshida Y."/>
            <person name="Fujiwara M."/>
            <person name="Mori M."/>
            <person name="Tomita M."/>
            <person name="Arakawa K."/>
        </authorList>
    </citation>
    <scope>NUCLEOTIDE SEQUENCE [LARGE SCALE GENOMIC DNA]</scope>
</reference>
<dbReference type="AlphaFoldDB" id="A0A4Y2HIK0"/>